<keyword evidence="3" id="KW-1185">Reference proteome</keyword>
<gene>
    <name evidence="2" type="ORF">QK289_08860</name>
</gene>
<reference evidence="2 3" key="1">
    <citation type="submission" date="2023-04" db="EMBL/GenBank/DDBJ databases">
        <title>Antarctic isolates genomes.</title>
        <authorList>
            <person name="Dimov S.G."/>
        </authorList>
    </citation>
    <scope>NUCLEOTIDE SEQUENCE [LARGE SCALE GENOMIC DNA]</scope>
    <source>
        <strain evidence="2 3">AL19</strain>
    </source>
</reference>
<evidence type="ECO:0000256" key="1">
    <source>
        <dbReference type="SAM" id="Phobius"/>
    </source>
</evidence>
<feature type="transmembrane region" description="Helical" evidence="1">
    <location>
        <begin position="92"/>
        <end position="108"/>
    </location>
</feature>
<protein>
    <submittedName>
        <fullName evidence="2">Uncharacterized protein</fullName>
    </submittedName>
</protein>
<dbReference type="RefSeq" id="WP_282356302.1">
    <property type="nucleotide sequence ID" value="NZ_JASBQV010000012.1"/>
</dbReference>
<feature type="transmembrane region" description="Helical" evidence="1">
    <location>
        <begin position="137"/>
        <end position="154"/>
    </location>
</feature>
<feature type="transmembrane region" description="Helical" evidence="1">
    <location>
        <begin position="160"/>
        <end position="179"/>
    </location>
</feature>
<keyword evidence="1" id="KW-0812">Transmembrane</keyword>
<keyword evidence="1" id="KW-1133">Transmembrane helix</keyword>
<proteinExistence type="predicted"/>
<organism evidence="2 3">
    <name type="scientific">Exiguobacterium antarcticum</name>
    <dbReference type="NCBI Taxonomy" id="132920"/>
    <lineage>
        <taxon>Bacteria</taxon>
        <taxon>Bacillati</taxon>
        <taxon>Bacillota</taxon>
        <taxon>Bacilli</taxon>
        <taxon>Bacillales</taxon>
        <taxon>Bacillales Family XII. Incertae Sedis</taxon>
        <taxon>Exiguobacterium</taxon>
    </lineage>
</organism>
<dbReference type="Proteomes" id="UP001243286">
    <property type="component" value="Unassembled WGS sequence"/>
</dbReference>
<comment type="caution">
    <text evidence="2">The sequence shown here is derived from an EMBL/GenBank/DDBJ whole genome shotgun (WGS) entry which is preliminary data.</text>
</comment>
<keyword evidence="1" id="KW-0472">Membrane</keyword>
<sequence>MIILRKQIGSLMYSWTIYRDGRTVQAFFGVNEPWMLDEDIDEKTEERFTFRFQARRRVKELIAEKQADGYQQEITPDPVPSQEEQLTFHKRATWFAYVLFGVGLIPIVTPWTLSPYVIVILAVPFLIMSTSGKMLPFWVKAACFISYVLINISYRQELDVQYLDAGLLLATGVLLWGYMNKSKKRFNT</sequence>
<evidence type="ECO:0000313" key="3">
    <source>
        <dbReference type="Proteomes" id="UP001243286"/>
    </source>
</evidence>
<accession>A0ABT6R2R8</accession>
<name>A0ABT6R2R8_9BACL</name>
<dbReference type="EMBL" id="JASBQV010000012">
    <property type="protein sequence ID" value="MDI3235113.1"/>
    <property type="molecule type" value="Genomic_DNA"/>
</dbReference>
<evidence type="ECO:0000313" key="2">
    <source>
        <dbReference type="EMBL" id="MDI3235113.1"/>
    </source>
</evidence>